<dbReference type="SUPFAM" id="SSF53850">
    <property type="entry name" value="Periplasmic binding protein-like II"/>
    <property type="match status" value="1"/>
</dbReference>
<dbReference type="EMBL" id="NFKL01000007">
    <property type="protein sequence ID" value="OUP59030.1"/>
    <property type="molecule type" value="Genomic_DNA"/>
</dbReference>
<comment type="caution">
    <text evidence="2">The sequence shown here is derived from an EMBL/GenBank/DDBJ whole genome shotgun (WGS) entry which is preliminary data.</text>
</comment>
<feature type="chain" id="PRO_5038337993" evidence="1">
    <location>
        <begin position="24"/>
        <end position="395"/>
    </location>
</feature>
<evidence type="ECO:0000313" key="2">
    <source>
        <dbReference type="EMBL" id="OUP59030.1"/>
    </source>
</evidence>
<evidence type="ECO:0000256" key="1">
    <source>
        <dbReference type="SAM" id="SignalP"/>
    </source>
</evidence>
<accession>A0A1Y4LT50</accession>
<dbReference type="Gene3D" id="3.40.190.10">
    <property type="entry name" value="Periplasmic binding protein-like II"/>
    <property type="match status" value="2"/>
</dbReference>
<dbReference type="PROSITE" id="PS51257">
    <property type="entry name" value="PROKAR_LIPOPROTEIN"/>
    <property type="match status" value="1"/>
</dbReference>
<name>A0A1Y4LT50_9FIRM</name>
<protein>
    <submittedName>
        <fullName evidence="2">ABC transporter substrate-binding protein</fullName>
    </submittedName>
</protein>
<dbReference type="Proteomes" id="UP000195326">
    <property type="component" value="Unassembled WGS sequence"/>
</dbReference>
<dbReference type="RefSeq" id="WP_087414721.1">
    <property type="nucleotide sequence ID" value="NZ_NFKL01000007.1"/>
</dbReference>
<dbReference type="PANTHER" id="PTHR42779">
    <property type="entry name" value="PROTEIN YNJB"/>
    <property type="match status" value="1"/>
</dbReference>
<proteinExistence type="predicted"/>
<gene>
    <name evidence="2" type="ORF">B5F15_06060</name>
</gene>
<reference evidence="3" key="1">
    <citation type="submission" date="2017-04" db="EMBL/GenBank/DDBJ databases">
        <title>Function of individual gut microbiota members based on whole genome sequencing of pure cultures obtained from chicken caecum.</title>
        <authorList>
            <person name="Medvecky M."/>
            <person name="Cejkova D."/>
            <person name="Polansky O."/>
            <person name="Karasova D."/>
            <person name="Kubasova T."/>
            <person name="Cizek A."/>
            <person name="Rychlik I."/>
        </authorList>
    </citation>
    <scope>NUCLEOTIDE SEQUENCE [LARGE SCALE GENOMIC DNA]</scope>
    <source>
        <strain evidence="3">An179</strain>
    </source>
</reference>
<dbReference type="PANTHER" id="PTHR42779:SF1">
    <property type="entry name" value="PROTEIN YNJB"/>
    <property type="match status" value="1"/>
</dbReference>
<dbReference type="AlphaFoldDB" id="A0A1Y4LT50"/>
<organism evidence="2 3">
    <name type="scientific">Butyricicoccus pullicaecorum</name>
    <dbReference type="NCBI Taxonomy" id="501571"/>
    <lineage>
        <taxon>Bacteria</taxon>
        <taxon>Bacillati</taxon>
        <taxon>Bacillota</taxon>
        <taxon>Clostridia</taxon>
        <taxon>Eubacteriales</taxon>
        <taxon>Butyricicoccaceae</taxon>
        <taxon>Butyricicoccus</taxon>
    </lineage>
</organism>
<dbReference type="InterPro" id="IPR006059">
    <property type="entry name" value="SBP"/>
</dbReference>
<evidence type="ECO:0000313" key="3">
    <source>
        <dbReference type="Proteomes" id="UP000195326"/>
    </source>
</evidence>
<sequence>MNTKRLFAILTASALLVGTLAGCGGSKDASTSESGGETGTVKDVQVWATGSDNVRQTFEKLVSDFNANSEYVGTYEAKLNFILSGTGGGTLADQLVAAYKAGQTDTEFDVVDLGDDDLTKILSLTDEGILQELDMSKIPNAEGVTAEPVAAKGKIQPYRGTTVILAYNSETVPEDEVPTTMDELVEWIKAHPGRFAYNTPGTGGAGDSFVRTSIYNFIDDESALMSNDPKWMEQWDEGFAFLKELHPYMYKSGSSVVYPNKNQGTLDLLTQGEIDMCPNWADMVLSQRKAGTVPEKIKITTIEPSFTGSVQGITVPSYSGNKEGGFAFIDYLLSPEAQTILVQDMAAIPLVTEGVDLTGAEELMSMDVSNFRTQALGDLVTDLNARWDEEIGTLG</sequence>
<dbReference type="STRING" id="501571.GCA_900143195_01073"/>
<feature type="signal peptide" evidence="1">
    <location>
        <begin position="1"/>
        <end position="23"/>
    </location>
</feature>
<keyword evidence="1" id="KW-0732">Signal</keyword>
<dbReference type="Pfam" id="PF13416">
    <property type="entry name" value="SBP_bac_8"/>
    <property type="match status" value="1"/>
</dbReference>